<gene>
    <name evidence="1" type="ORF">CH357_08150</name>
</gene>
<organism evidence="1 2">
    <name type="scientific">Leptospira hartskeerlii</name>
    <dbReference type="NCBI Taxonomy" id="2023177"/>
    <lineage>
        <taxon>Bacteria</taxon>
        <taxon>Pseudomonadati</taxon>
        <taxon>Spirochaetota</taxon>
        <taxon>Spirochaetia</taxon>
        <taxon>Leptospirales</taxon>
        <taxon>Leptospiraceae</taxon>
        <taxon>Leptospira</taxon>
    </lineage>
</organism>
<name>A0A2M9XD77_9LEPT</name>
<accession>A0A2M9XD77</accession>
<dbReference type="RefSeq" id="WP_100706265.1">
    <property type="nucleotide sequence ID" value="NZ_NPDL01000001.1"/>
</dbReference>
<sequence>MKTKTLSLLLSFFLFANCEENSGNDTIALLALLGRQCKSMPQKIESYNPNIGVLEDTFRCSASGLVYRCQRDGNDFVNIRTYLSIQGAKLGVVDPPDASNFFIVGQRGLASLKVVDQFDPSNVARYFTYVYDSAHRLVSNKNELNSATISFTDYDGNGFPLGGGSISYASDSGMPSEIFDSGYSITYNSKGWAKIAGDSSESHEYVSSGSVEICE</sequence>
<proteinExistence type="predicted"/>
<evidence type="ECO:0000313" key="1">
    <source>
        <dbReference type="EMBL" id="PJZ25620.1"/>
    </source>
</evidence>
<dbReference type="AlphaFoldDB" id="A0A2M9XD77"/>
<dbReference type="OrthoDB" id="343091at2"/>
<reference evidence="1 2" key="1">
    <citation type="submission" date="2017-07" db="EMBL/GenBank/DDBJ databases">
        <title>Leptospira spp. isolated from tropical soils.</title>
        <authorList>
            <person name="Thibeaux R."/>
            <person name="Iraola G."/>
            <person name="Ferres I."/>
            <person name="Bierque E."/>
            <person name="Girault D."/>
            <person name="Soupe-Gilbert M.-E."/>
            <person name="Picardeau M."/>
            <person name="Goarant C."/>
        </authorList>
    </citation>
    <scope>NUCLEOTIDE SEQUENCE [LARGE SCALE GENOMIC DNA]</scope>
    <source>
        <strain evidence="1 2">MCA1-C-A1</strain>
    </source>
</reference>
<protein>
    <submittedName>
        <fullName evidence="1">Uncharacterized protein</fullName>
    </submittedName>
</protein>
<comment type="caution">
    <text evidence="1">The sequence shown here is derived from an EMBL/GenBank/DDBJ whole genome shotgun (WGS) entry which is preliminary data.</text>
</comment>
<evidence type="ECO:0000313" key="2">
    <source>
        <dbReference type="Proteomes" id="UP000232196"/>
    </source>
</evidence>
<dbReference type="EMBL" id="NPDN01000004">
    <property type="protein sequence ID" value="PJZ25620.1"/>
    <property type="molecule type" value="Genomic_DNA"/>
</dbReference>
<keyword evidence="2" id="KW-1185">Reference proteome</keyword>
<dbReference type="Proteomes" id="UP000232196">
    <property type="component" value="Unassembled WGS sequence"/>
</dbReference>